<accession>L1IKQ7</accession>
<dbReference type="KEGG" id="gtt:GUITHDRAFT_145676"/>
<evidence type="ECO:0000313" key="4">
    <source>
        <dbReference type="Proteomes" id="UP000011087"/>
    </source>
</evidence>
<sequence length="280" mass="31108">MQEQINNIETTLGTTTDGGTVNDSSLIGRIEGIETTVQDNTQKHEANTTSINNINQVLSAFENFADGNYEQAALDLTNFFTTVDNNSQQIAQHVTDIAGLKASDNQFTLTIQGLADQVTGHQTDISGILDTNASQDQRFTDVAADLLDLQGQIDFINNSTAVLFVGQVLYEILKWKFGAAINDFTKRVWDRINGKYKGEGEYDPVAEGDTYNTFTGDSIQAILDELNDMASVYRYNSLNNAAGINADPISTRCPFWFIQHRHRHIYNNQEPKQLYGFEGS</sequence>
<evidence type="ECO:0000313" key="3">
    <source>
        <dbReference type="EnsemblProtists" id="EKX36509"/>
    </source>
</evidence>
<reference evidence="2 4" key="1">
    <citation type="journal article" date="2012" name="Nature">
        <title>Algal genomes reveal evolutionary mosaicism and the fate of nucleomorphs.</title>
        <authorList>
            <consortium name="DOE Joint Genome Institute"/>
            <person name="Curtis B.A."/>
            <person name="Tanifuji G."/>
            <person name="Burki F."/>
            <person name="Gruber A."/>
            <person name="Irimia M."/>
            <person name="Maruyama S."/>
            <person name="Arias M.C."/>
            <person name="Ball S.G."/>
            <person name="Gile G.H."/>
            <person name="Hirakawa Y."/>
            <person name="Hopkins J.F."/>
            <person name="Kuo A."/>
            <person name="Rensing S.A."/>
            <person name="Schmutz J."/>
            <person name="Symeonidi A."/>
            <person name="Elias M."/>
            <person name="Eveleigh R.J."/>
            <person name="Herman E.K."/>
            <person name="Klute M.J."/>
            <person name="Nakayama T."/>
            <person name="Obornik M."/>
            <person name="Reyes-Prieto A."/>
            <person name="Armbrust E.V."/>
            <person name="Aves S.J."/>
            <person name="Beiko R.G."/>
            <person name="Coutinho P."/>
            <person name="Dacks J.B."/>
            <person name="Durnford D.G."/>
            <person name="Fast N.M."/>
            <person name="Green B.R."/>
            <person name="Grisdale C.J."/>
            <person name="Hempel F."/>
            <person name="Henrissat B."/>
            <person name="Hoppner M.P."/>
            <person name="Ishida K."/>
            <person name="Kim E."/>
            <person name="Koreny L."/>
            <person name="Kroth P.G."/>
            <person name="Liu Y."/>
            <person name="Malik S.B."/>
            <person name="Maier U.G."/>
            <person name="McRose D."/>
            <person name="Mock T."/>
            <person name="Neilson J.A."/>
            <person name="Onodera N.T."/>
            <person name="Poole A.M."/>
            <person name="Pritham E.J."/>
            <person name="Richards T.A."/>
            <person name="Rocap G."/>
            <person name="Roy S.W."/>
            <person name="Sarai C."/>
            <person name="Schaack S."/>
            <person name="Shirato S."/>
            <person name="Slamovits C.H."/>
            <person name="Spencer D.F."/>
            <person name="Suzuki S."/>
            <person name="Worden A.Z."/>
            <person name="Zauner S."/>
            <person name="Barry K."/>
            <person name="Bell C."/>
            <person name="Bharti A.K."/>
            <person name="Crow J.A."/>
            <person name="Grimwood J."/>
            <person name="Kramer R."/>
            <person name="Lindquist E."/>
            <person name="Lucas S."/>
            <person name="Salamov A."/>
            <person name="McFadden G.I."/>
            <person name="Lane C.E."/>
            <person name="Keeling P.J."/>
            <person name="Gray M.W."/>
            <person name="Grigoriev I.V."/>
            <person name="Archibald J.M."/>
        </authorList>
    </citation>
    <scope>NUCLEOTIDE SEQUENCE</scope>
    <source>
        <strain evidence="2 4">CCMP2712</strain>
    </source>
</reference>
<dbReference type="EMBL" id="JH993072">
    <property type="protein sequence ID" value="EKX36509.1"/>
    <property type="molecule type" value="Genomic_DNA"/>
</dbReference>
<dbReference type="GeneID" id="17293270"/>
<dbReference type="Proteomes" id="UP000011087">
    <property type="component" value="Unassembled WGS sequence"/>
</dbReference>
<feature type="region of interest" description="Disordered" evidence="1">
    <location>
        <begin position="1"/>
        <end position="23"/>
    </location>
</feature>
<organism evidence="2">
    <name type="scientific">Guillardia theta (strain CCMP2712)</name>
    <name type="common">Cryptophyte</name>
    <dbReference type="NCBI Taxonomy" id="905079"/>
    <lineage>
        <taxon>Eukaryota</taxon>
        <taxon>Cryptophyceae</taxon>
        <taxon>Pyrenomonadales</taxon>
        <taxon>Geminigeraceae</taxon>
        <taxon>Guillardia</taxon>
    </lineage>
</organism>
<evidence type="ECO:0000313" key="2">
    <source>
        <dbReference type="EMBL" id="EKX36509.1"/>
    </source>
</evidence>
<proteinExistence type="predicted"/>
<keyword evidence="4" id="KW-1185">Reference proteome</keyword>
<dbReference type="EnsemblProtists" id="EKX36509">
    <property type="protein sequence ID" value="EKX36509"/>
    <property type="gene ID" value="GUITHDRAFT_145676"/>
</dbReference>
<name>L1IKQ7_GUITC</name>
<protein>
    <submittedName>
        <fullName evidence="2 3">Uncharacterized protein</fullName>
    </submittedName>
</protein>
<dbReference type="PaxDb" id="55529-EKX36509"/>
<dbReference type="AlphaFoldDB" id="L1IKQ7"/>
<dbReference type="RefSeq" id="XP_005823489.1">
    <property type="nucleotide sequence ID" value="XM_005823432.1"/>
</dbReference>
<reference evidence="3" key="3">
    <citation type="submission" date="2016-03" db="UniProtKB">
        <authorList>
            <consortium name="EnsemblProtists"/>
        </authorList>
    </citation>
    <scope>IDENTIFICATION</scope>
</reference>
<gene>
    <name evidence="2" type="ORF">GUITHDRAFT_145676</name>
</gene>
<dbReference type="HOGENOM" id="CLU_995505_0_0_1"/>
<feature type="compositionally biased region" description="Low complexity" evidence="1">
    <location>
        <begin position="10"/>
        <end position="20"/>
    </location>
</feature>
<evidence type="ECO:0000256" key="1">
    <source>
        <dbReference type="SAM" id="MobiDB-lite"/>
    </source>
</evidence>
<reference evidence="4" key="2">
    <citation type="submission" date="2012-11" db="EMBL/GenBank/DDBJ databases">
        <authorList>
            <person name="Kuo A."/>
            <person name="Curtis B.A."/>
            <person name="Tanifuji G."/>
            <person name="Burki F."/>
            <person name="Gruber A."/>
            <person name="Irimia M."/>
            <person name="Maruyama S."/>
            <person name="Arias M.C."/>
            <person name="Ball S.G."/>
            <person name="Gile G.H."/>
            <person name="Hirakawa Y."/>
            <person name="Hopkins J.F."/>
            <person name="Rensing S.A."/>
            <person name="Schmutz J."/>
            <person name="Symeonidi A."/>
            <person name="Elias M."/>
            <person name="Eveleigh R.J."/>
            <person name="Herman E.K."/>
            <person name="Klute M.J."/>
            <person name="Nakayama T."/>
            <person name="Obornik M."/>
            <person name="Reyes-Prieto A."/>
            <person name="Armbrust E.V."/>
            <person name="Aves S.J."/>
            <person name="Beiko R.G."/>
            <person name="Coutinho P."/>
            <person name="Dacks J.B."/>
            <person name="Durnford D.G."/>
            <person name="Fast N.M."/>
            <person name="Green B.R."/>
            <person name="Grisdale C."/>
            <person name="Hempe F."/>
            <person name="Henrissat B."/>
            <person name="Hoppner M.P."/>
            <person name="Ishida K.-I."/>
            <person name="Kim E."/>
            <person name="Koreny L."/>
            <person name="Kroth P.G."/>
            <person name="Liu Y."/>
            <person name="Malik S.-B."/>
            <person name="Maier U.G."/>
            <person name="McRose D."/>
            <person name="Mock T."/>
            <person name="Neilson J.A."/>
            <person name="Onodera N.T."/>
            <person name="Poole A.M."/>
            <person name="Pritham E.J."/>
            <person name="Richards T.A."/>
            <person name="Rocap G."/>
            <person name="Roy S.W."/>
            <person name="Sarai C."/>
            <person name="Schaack S."/>
            <person name="Shirato S."/>
            <person name="Slamovits C.H."/>
            <person name="Spencer D.F."/>
            <person name="Suzuki S."/>
            <person name="Worden A.Z."/>
            <person name="Zauner S."/>
            <person name="Barry K."/>
            <person name="Bell C."/>
            <person name="Bharti A.K."/>
            <person name="Crow J.A."/>
            <person name="Grimwood J."/>
            <person name="Kramer R."/>
            <person name="Lindquist E."/>
            <person name="Lucas S."/>
            <person name="Salamov A."/>
            <person name="McFadden G.I."/>
            <person name="Lane C.E."/>
            <person name="Keeling P.J."/>
            <person name="Gray M.W."/>
            <person name="Grigoriev I.V."/>
            <person name="Archibald J.M."/>
        </authorList>
    </citation>
    <scope>NUCLEOTIDE SEQUENCE</scope>
    <source>
        <strain evidence="4">CCMP2712</strain>
    </source>
</reference>